<organism evidence="1">
    <name type="scientific">Spodoptera littoralis nuclear polyhedrosis virus</name>
    <name type="common">SlNPV</name>
    <dbReference type="NCBI Taxonomy" id="10456"/>
    <lineage>
        <taxon>Viruses</taxon>
        <taxon>Viruses incertae sedis</taxon>
        <taxon>Naldaviricetes</taxon>
        <taxon>Lefavirales</taxon>
        <taxon>Baculoviridae</taxon>
        <taxon>Alphabaculovirus</taxon>
        <taxon>Alphabaculovirus splittoralis</taxon>
    </lineage>
</organism>
<name>A0A3G4S923_NPVSL</name>
<protein>
    <submittedName>
        <fullName evidence="1">Uncharacterized protein</fullName>
    </submittedName>
</protein>
<dbReference type="InterPro" id="IPR009946">
    <property type="entry name" value="AcMNPV_Orf4"/>
</dbReference>
<proteinExistence type="predicted"/>
<dbReference type="Pfam" id="PF07346">
    <property type="entry name" value="DUF1477"/>
    <property type="match status" value="1"/>
</dbReference>
<dbReference type="EMBL" id="MG958660">
    <property type="protein sequence ID" value="AYU75296.1"/>
    <property type="molecule type" value="Genomic_DNA"/>
</dbReference>
<evidence type="ECO:0000313" key="1">
    <source>
        <dbReference type="EMBL" id="AYU75296.1"/>
    </source>
</evidence>
<sequence length="131" mass="14851">MSPRCSKKPTAAAAAVKINGLNVAIIDKVPVLISMLRAAVEKLSHRSFRDHCVKLITSWWNRNTSSVSTLRQLFDGLIEMEHAVFKKSCVLNFLICFLVNKHEVAPENPVYVQCLDYLLWKHDTLTGDRLD</sequence>
<reference evidence="1" key="1">
    <citation type="submission" date="2018-02" db="EMBL/GenBank/DDBJ databases">
        <title>Genome analyses of the Tunisian isolate of Spodoptera littoralis#nucleopolyhedrovirus SpliNPV-Tun2 and biological activity identification.</title>
        <authorList>
            <person name="Ben Tiba S."/>
            <person name="Wennmann J.T."/>
            <person name="Laarif A."/>
            <person name="Larem A."/>
            <person name="Fattouch S."/>
            <person name="Jehle J.A."/>
        </authorList>
    </citation>
    <scope>NUCLEOTIDE SEQUENCE</scope>
    <source>
        <strain evidence="1">SpliNPV-Tun2</strain>
    </source>
</reference>
<gene>
    <name evidence="1" type="primary">ORF108</name>
</gene>
<organismHost>
    <name type="scientific">Lepidoptera</name>
    <name type="common">moths &amp; butterflies</name>
    <dbReference type="NCBI Taxonomy" id="7088"/>
</organismHost>
<accession>A0A3G4S923</accession>